<organism evidence="1 2">
    <name type="scientific">Brachyspira aalborgi</name>
    <dbReference type="NCBI Taxonomy" id="29522"/>
    <lineage>
        <taxon>Bacteria</taxon>
        <taxon>Pseudomonadati</taxon>
        <taxon>Spirochaetota</taxon>
        <taxon>Spirochaetia</taxon>
        <taxon>Brachyspirales</taxon>
        <taxon>Brachyspiraceae</taxon>
        <taxon>Brachyspira</taxon>
    </lineage>
</organism>
<accession>A0A5C8FBB2</accession>
<proteinExistence type="predicted"/>
<dbReference type="RefSeq" id="WP_147525742.1">
    <property type="nucleotide sequence ID" value="NZ_SAYG01000003.1"/>
</dbReference>
<dbReference type="AlphaFoldDB" id="A0A5C8FBB2"/>
<reference evidence="1 2" key="1">
    <citation type="journal article" date="1992" name="Lakartidningen">
        <title>[Penicillin V and not amoxicillin is the first choice preparation in acute otitis].</title>
        <authorList>
            <person name="Kamme C."/>
            <person name="Lundgren K."/>
            <person name="Prellner K."/>
        </authorList>
    </citation>
    <scope>NUCLEOTIDE SEQUENCE [LARGE SCALE GENOMIC DNA]</scope>
    <source>
        <strain evidence="1 2">PC3714II</strain>
    </source>
</reference>
<evidence type="ECO:0000313" key="1">
    <source>
        <dbReference type="EMBL" id="TXJ46381.1"/>
    </source>
</evidence>
<comment type="caution">
    <text evidence="1">The sequence shown here is derived from an EMBL/GenBank/DDBJ whole genome shotgun (WGS) entry which is preliminary data.</text>
</comment>
<protein>
    <submittedName>
        <fullName evidence="1">Uncharacterized protein</fullName>
    </submittedName>
</protein>
<sequence>MQLTLKDRAGIYEGVCAVTKPIKTNVNIKVKVESNGNIHIEFLAKIMFINKVEKFYNKLDPNSSDSTFQINIKDKVFNISFNSNQSINCVLPNTINGVKLKDNNIVLTRV</sequence>
<evidence type="ECO:0000313" key="2">
    <source>
        <dbReference type="Proteomes" id="UP000324574"/>
    </source>
</evidence>
<gene>
    <name evidence="1" type="ORF">EPJ70_01400</name>
</gene>
<name>A0A5C8FBB2_9SPIR</name>
<dbReference type="EMBL" id="SAYG01000003">
    <property type="protein sequence ID" value="TXJ46381.1"/>
    <property type="molecule type" value="Genomic_DNA"/>
</dbReference>
<dbReference type="Proteomes" id="UP000324574">
    <property type="component" value="Unassembled WGS sequence"/>
</dbReference>